<dbReference type="RefSeq" id="WP_148339953.1">
    <property type="nucleotide sequence ID" value="NZ_LR699119.1"/>
</dbReference>
<name>A0A5E4PJN9_9COXI</name>
<keyword evidence="3" id="KW-1185">Reference proteome</keyword>
<evidence type="ECO:0000313" key="3">
    <source>
        <dbReference type="Proteomes" id="UP000324194"/>
    </source>
</evidence>
<accession>A0A5E4PJN9</accession>
<gene>
    <name evidence="2" type="ORF">AQUSIP_19700</name>
</gene>
<proteinExistence type="predicted"/>
<dbReference type="KEGG" id="asip:AQUSIP_19700"/>
<reference evidence="2 3" key="1">
    <citation type="submission" date="2019-08" db="EMBL/GenBank/DDBJ databases">
        <authorList>
            <person name="Guy L."/>
        </authorList>
    </citation>
    <scope>NUCLEOTIDE SEQUENCE [LARGE SCALE GENOMIC DNA]</scope>
    <source>
        <strain evidence="2 3">SGT-108</strain>
    </source>
</reference>
<dbReference type="AlphaFoldDB" id="A0A5E4PJN9"/>
<feature type="compositionally biased region" description="Basic and acidic residues" evidence="1">
    <location>
        <begin position="101"/>
        <end position="115"/>
    </location>
</feature>
<organism evidence="2 3">
    <name type="scientific">Aquicella siphonis</name>
    <dbReference type="NCBI Taxonomy" id="254247"/>
    <lineage>
        <taxon>Bacteria</taxon>
        <taxon>Pseudomonadati</taxon>
        <taxon>Pseudomonadota</taxon>
        <taxon>Gammaproteobacteria</taxon>
        <taxon>Legionellales</taxon>
        <taxon>Coxiellaceae</taxon>
        <taxon>Aquicella</taxon>
    </lineage>
</organism>
<evidence type="ECO:0000256" key="1">
    <source>
        <dbReference type="SAM" id="MobiDB-lite"/>
    </source>
</evidence>
<evidence type="ECO:0000313" key="2">
    <source>
        <dbReference type="EMBL" id="VVC76647.1"/>
    </source>
</evidence>
<protein>
    <submittedName>
        <fullName evidence="2">Uncharacterized protein</fullName>
    </submittedName>
</protein>
<dbReference type="Proteomes" id="UP000324194">
    <property type="component" value="Chromosome 1"/>
</dbReference>
<dbReference type="EMBL" id="LR699119">
    <property type="protein sequence ID" value="VVC76647.1"/>
    <property type="molecule type" value="Genomic_DNA"/>
</dbReference>
<sequence length="125" mass="13701">MKNYDESWWDKSKKTHITNLSRVASLLVDDLAPGVNPPLATMDAVLSSAHRAPLNAFTPPDKSAAIETVPQPILESASDKISTRWFGLFARNPTSTPQPGAKKEQKAEQEQKAENKQSTGMNNRG</sequence>
<feature type="region of interest" description="Disordered" evidence="1">
    <location>
        <begin position="88"/>
        <end position="125"/>
    </location>
</feature>